<feature type="domain" description="Flavodoxin" evidence="1">
    <location>
        <begin position="5"/>
        <end position="135"/>
    </location>
</feature>
<sequence length="180" mass="19621">MKVFVGYASAHGSTRGVAERIASVLKRHGHQVVVGPLDRHTDPRGFAAAVLGSAIHDGRWLPEAVESLRRTADVLAGCQVWVYSVSLVGERTSAFRPGVARRLRGLKARRGAELPAELRTALQPIGQHDFAGAVSPEHWPITGRLVFRAMGGRYGDHRDWSEIDDWAGGIARDLLESTVE</sequence>
<organism evidence="2">
    <name type="scientific">Kitasatospora camelliae</name>
    <dbReference type="NCBI Taxonomy" id="3156397"/>
    <lineage>
        <taxon>Bacteria</taxon>
        <taxon>Bacillati</taxon>
        <taxon>Actinomycetota</taxon>
        <taxon>Actinomycetes</taxon>
        <taxon>Kitasatosporales</taxon>
        <taxon>Streptomycetaceae</taxon>
        <taxon>Kitasatospora</taxon>
    </lineage>
</organism>
<dbReference type="SUPFAM" id="SSF52218">
    <property type="entry name" value="Flavoproteins"/>
    <property type="match status" value="1"/>
</dbReference>
<dbReference type="EMBL" id="CP159872">
    <property type="protein sequence ID" value="XCM77569.1"/>
    <property type="molecule type" value="Genomic_DNA"/>
</dbReference>
<name>A0AAU8JP55_9ACTN</name>
<dbReference type="KEGG" id="kcm:ABWK59_00685"/>
<gene>
    <name evidence="2" type="ORF">ABWK59_00685</name>
</gene>
<evidence type="ECO:0000313" key="2">
    <source>
        <dbReference type="EMBL" id="XCM77569.1"/>
    </source>
</evidence>
<accession>A0AAU8JP55</accession>
<dbReference type="InterPro" id="IPR029039">
    <property type="entry name" value="Flavoprotein-like_sf"/>
</dbReference>
<reference evidence="2" key="1">
    <citation type="submission" date="2024-06" db="EMBL/GenBank/DDBJ databases">
        <title>The genome sequences of Kitasatospora sp. strain HUAS MG31.</title>
        <authorList>
            <person name="Mo P."/>
        </authorList>
    </citation>
    <scope>NUCLEOTIDE SEQUENCE</scope>
    <source>
        <strain evidence="2">HUAS MG31</strain>
    </source>
</reference>
<dbReference type="Pfam" id="PF12724">
    <property type="entry name" value="Flavodoxin_5"/>
    <property type="match status" value="1"/>
</dbReference>
<dbReference type="InterPro" id="IPR026816">
    <property type="entry name" value="Flavodoxin_dom"/>
</dbReference>
<dbReference type="Gene3D" id="3.40.50.360">
    <property type="match status" value="1"/>
</dbReference>
<dbReference type="RefSeq" id="WP_354637205.1">
    <property type="nucleotide sequence ID" value="NZ_CP159872.1"/>
</dbReference>
<protein>
    <submittedName>
        <fullName evidence="2">Flavodoxin domain-containing protein</fullName>
    </submittedName>
</protein>
<evidence type="ECO:0000259" key="1">
    <source>
        <dbReference type="Pfam" id="PF12724"/>
    </source>
</evidence>
<dbReference type="AlphaFoldDB" id="A0AAU8JP55"/>
<proteinExistence type="predicted"/>